<feature type="compositionally biased region" description="Basic and acidic residues" evidence="1">
    <location>
        <begin position="189"/>
        <end position="211"/>
    </location>
</feature>
<feature type="compositionally biased region" description="Basic and acidic residues" evidence="1">
    <location>
        <begin position="75"/>
        <end position="88"/>
    </location>
</feature>
<keyword evidence="3" id="KW-1185">Reference proteome</keyword>
<dbReference type="Proteomes" id="UP000008792">
    <property type="component" value="Unassembled WGS sequence"/>
</dbReference>
<accession>B4LQI5</accession>
<evidence type="ECO:0000313" key="3">
    <source>
        <dbReference type="Proteomes" id="UP000008792"/>
    </source>
</evidence>
<evidence type="ECO:0000256" key="1">
    <source>
        <dbReference type="SAM" id="MobiDB-lite"/>
    </source>
</evidence>
<sequence length="335" mass="37763">MLRLIRPTLLLRFRSDMSSKDKSKKSSKSSSKPSNTPRPPKDPPDEGYAPESVNHEDMEVSDFVNPEAFRQFSSPEERLGPGAGKNKEYKNAHYFGYHRFSFVVLQNQSLEVRDERRIGGGVQVITEADEQEDSSDDSLESIKQQEAECDEQLAAQAKDIENEKLKAWCDSIEKKQRELAELQMSNQSDENKDQVKTSNEKQKEEDQIKTTIDKKIAEILTECEGKLGKDKAEPTGQQNKASIDCKELIKAAADKAALPAKGKGQAEDGGQEPRQETEKTEDAESAEELAKLKATIEKCEQFNREKNMTEKGEKPEENQTENNLAKCKTDKDETK</sequence>
<dbReference type="KEGG" id="dvi:6627553"/>
<dbReference type="Pfam" id="PF15880">
    <property type="entry name" value="NDUFV3"/>
    <property type="match status" value="1"/>
</dbReference>
<feature type="region of interest" description="Disordered" evidence="1">
    <location>
        <begin position="179"/>
        <end position="211"/>
    </location>
</feature>
<dbReference type="InterPro" id="IPR026193">
    <property type="entry name" value="NDUFV3"/>
</dbReference>
<dbReference type="OrthoDB" id="6161911at2759"/>
<dbReference type="EMBL" id="CH940649">
    <property type="protein sequence ID" value="EDW64442.2"/>
    <property type="molecule type" value="Genomic_DNA"/>
</dbReference>
<reference evidence="2 3" key="1">
    <citation type="journal article" date="2007" name="Nature">
        <title>Evolution of genes and genomes on the Drosophila phylogeny.</title>
        <authorList>
            <consortium name="Drosophila 12 Genomes Consortium"/>
            <person name="Clark A.G."/>
            <person name="Eisen M.B."/>
            <person name="Smith D.R."/>
            <person name="Bergman C.M."/>
            <person name="Oliver B."/>
            <person name="Markow T.A."/>
            <person name="Kaufman T.C."/>
            <person name="Kellis M."/>
            <person name="Gelbart W."/>
            <person name="Iyer V.N."/>
            <person name="Pollard D.A."/>
            <person name="Sackton T.B."/>
            <person name="Larracuente A.M."/>
            <person name="Singh N.D."/>
            <person name="Abad J.P."/>
            <person name="Abt D.N."/>
            <person name="Adryan B."/>
            <person name="Aguade M."/>
            <person name="Akashi H."/>
            <person name="Anderson W.W."/>
            <person name="Aquadro C.F."/>
            <person name="Ardell D.H."/>
            <person name="Arguello R."/>
            <person name="Artieri C.G."/>
            <person name="Barbash D.A."/>
            <person name="Barker D."/>
            <person name="Barsanti P."/>
            <person name="Batterham P."/>
            <person name="Batzoglou S."/>
            <person name="Begun D."/>
            <person name="Bhutkar A."/>
            <person name="Blanco E."/>
            <person name="Bosak S.A."/>
            <person name="Bradley R.K."/>
            <person name="Brand A.D."/>
            <person name="Brent M.R."/>
            <person name="Brooks A.N."/>
            <person name="Brown R.H."/>
            <person name="Butlin R.K."/>
            <person name="Caggese C."/>
            <person name="Calvi B.R."/>
            <person name="Bernardo de Carvalho A."/>
            <person name="Caspi A."/>
            <person name="Castrezana S."/>
            <person name="Celniker S.E."/>
            <person name="Chang J.L."/>
            <person name="Chapple C."/>
            <person name="Chatterji S."/>
            <person name="Chinwalla A."/>
            <person name="Civetta A."/>
            <person name="Clifton S.W."/>
            <person name="Comeron J.M."/>
            <person name="Costello J.C."/>
            <person name="Coyne J.A."/>
            <person name="Daub J."/>
            <person name="David R.G."/>
            <person name="Delcher A.L."/>
            <person name="Delehaunty K."/>
            <person name="Do C.B."/>
            <person name="Ebling H."/>
            <person name="Edwards K."/>
            <person name="Eickbush T."/>
            <person name="Evans J.D."/>
            <person name="Filipski A."/>
            <person name="Findeiss S."/>
            <person name="Freyhult E."/>
            <person name="Fulton L."/>
            <person name="Fulton R."/>
            <person name="Garcia A.C."/>
            <person name="Gardiner A."/>
            <person name="Garfield D.A."/>
            <person name="Garvin B.E."/>
            <person name="Gibson G."/>
            <person name="Gilbert D."/>
            <person name="Gnerre S."/>
            <person name="Godfrey J."/>
            <person name="Good R."/>
            <person name="Gotea V."/>
            <person name="Gravely B."/>
            <person name="Greenberg A.J."/>
            <person name="Griffiths-Jones S."/>
            <person name="Gross S."/>
            <person name="Guigo R."/>
            <person name="Gustafson E.A."/>
            <person name="Haerty W."/>
            <person name="Hahn M.W."/>
            <person name="Halligan D.L."/>
            <person name="Halpern A.L."/>
            <person name="Halter G.M."/>
            <person name="Han M.V."/>
            <person name="Heger A."/>
            <person name="Hillier L."/>
            <person name="Hinrichs A.S."/>
            <person name="Holmes I."/>
            <person name="Hoskins R.A."/>
            <person name="Hubisz M.J."/>
            <person name="Hultmark D."/>
            <person name="Huntley M.A."/>
            <person name="Jaffe D.B."/>
            <person name="Jagadeeshan S."/>
            <person name="Jeck W.R."/>
            <person name="Johnson J."/>
            <person name="Jones C.D."/>
            <person name="Jordan W.C."/>
            <person name="Karpen G.H."/>
            <person name="Kataoka E."/>
            <person name="Keightley P.D."/>
            <person name="Kheradpour P."/>
            <person name="Kirkness E.F."/>
            <person name="Koerich L.B."/>
            <person name="Kristiansen K."/>
            <person name="Kudrna D."/>
            <person name="Kulathinal R.J."/>
            <person name="Kumar S."/>
            <person name="Kwok R."/>
            <person name="Lander E."/>
            <person name="Langley C.H."/>
            <person name="Lapoint R."/>
            <person name="Lazzaro B.P."/>
            <person name="Lee S.J."/>
            <person name="Levesque L."/>
            <person name="Li R."/>
            <person name="Lin C.F."/>
            <person name="Lin M.F."/>
            <person name="Lindblad-Toh K."/>
            <person name="Llopart A."/>
            <person name="Long M."/>
            <person name="Low L."/>
            <person name="Lozovsky E."/>
            <person name="Lu J."/>
            <person name="Luo M."/>
            <person name="Machado C.A."/>
            <person name="Makalowski W."/>
            <person name="Marzo M."/>
            <person name="Matsuda M."/>
            <person name="Matzkin L."/>
            <person name="McAllister B."/>
            <person name="McBride C.S."/>
            <person name="McKernan B."/>
            <person name="McKernan K."/>
            <person name="Mendez-Lago M."/>
            <person name="Minx P."/>
            <person name="Mollenhauer M.U."/>
            <person name="Montooth K."/>
            <person name="Mount S.M."/>
            <person name="Mu X."/>
            <person name="Myers E."/>
            <person name="Negre B."/>
            <person name="Newfeld S."/>
            <person name="Nielsen R."/>
            <person name="Noor M.A."/>
            <person name="O'Grady P."/>
            <person name="Pachter L."/>
            <person name="Papaceit M."/>
            <person name="Parisi M.J."/>
            <person name="Parisi M."/>
            <person name="Parts L."/>
            <person name="Pedersen J.S."/>
            <person name="Pesole G."/>
            <person name="Phillippy A.M."/>
            <person name="Ponting C.P."/>
            <person name="Pop M."/>
            <person name="Porcelli D."/>
            <person name="Powell J.R."/>
            <person name="Prohaska S."/>
            <person name="Pruitt K."/>
            <person name="Puig M."/>
            <person name="Quesneville H."/>
            <person name="Ram K.R."/>
            <person name="Rand D."/>
            <person name="Rasmussen M.D."/>
            <person name="Reed L.K."/>
            <person name="Reenan R."/>
            <person name="Reily A."/>
            <person name="Remington K.A."/>
            <person name="Rieger T.T."/>
            <person name="Ritchie M.G."/>
            <person name="Robin C."/>
            <person name="Rogers Y.H."/>
            <person name="Rohde C."/>
            <person name="Rozas J."/>
            <person name="Rubenfield M.J."/>
            <person name="Ruiz A."/>
            <person name="Russo S."/>
            <person name="Salzberg S.L."/>
            <person name="Sanchez-Gracia A."/>
            <person name="Saranga D.J."/>
            <person name="Sato H."/>
            <person name="Schaeffer S.W."/>
            <person name="Schatz M.C."/>
            <person name="Schlenke T."/>
            <person name="Schwartz R."/>
            <person name="Segarra C."/>
            <person name="Singh R.S."/>
            <person name="Sirot L."/>
            <person name="Sirota M."/>
            <person name="Sisneros N.B."/>
            <person name="Smith C.D."/>
            <person name="Smith T.F."/>
            <person name="Spieth J."/>
            <person name="Stage D.E."/>
            <person name="Stark A."/>
            <person name="Stephan W."/>
            <person name="Strausberg R.L."/>
            <person name="Strempel S."/>
            <person name="Sturgill D."/>
            <person name="Sutton G."/>
            <person name="Sutton G.G."/>
            <person name="Tao W."/>
            <person name="Teichmann S."/>
            <person name="Tobari Y.N."/>
            <person name="Tomimura Y."/>
            <person name="Tsolas J.M."/>
            <person name="Valente V.L."/>
            <person name="Venter E."/>
            <person name="Venter J.C."/>
            <person name="Vicario S."/>
            <person name="Vieira F.G."/>
            <person name="Vilella A.J."/>
            <person name="Villasante A."/>
            <person name="Walenz B."/>
            <person name="Wang J."/>
            <person name="Wasserman M."/>
            <person name="Watts T."/>
            <person name="Wilson D."/>
            <person name="Wilson R.K."/>
            <person name="Wing R.A."/>
            <person name="Wolfner M.F."/>
            <person name="Wong A."/>
            <person name="Wong G.K."/>
            <person name="Wu C.I."/>
            <person name="Wu G."/>
            <person name="Yamamoto D."/>
            <person name="Yang H.P."/>
            <person name="Yang S.P."/>
            <person name="Yorke J.A."/>
            <person name="Yoshida K."/>
            <person name="Zdobnov E."/>
            <person name="Zhang P."/>
            <person name="Zhang Y."/>
            <person name="Zimin A.V."/>
            <person name="Baldwin J."/>
            <person name="Abdouelleil A."/>
            <person name="Abdulkadir J."/>
            <person name="Abebe A."/>
            <person name="Abera B."/>
            <person name="Abreu J."/>
            <person name="Acer S.C."/>
            <person name="Aftuck L."/>
            <person name="Alexander A."/>
            <person name="An P."/>
            <person name="Anderson E."/>
            <person name="Anderson S."/>
            <person name="Arachi H."/>
            <person name="Azer M."/>
            <person name="Bachantsang P."/>
            <person name="Barry A."/>
            <person name="Bayul T."/>
            <person name="Berlin A."/>
            <person name="Bessette D."/>
            <person name="Bloom T."/>
            <person name="Blye J."/>
            <person name="Boguslavskiy L."/>
            <person name="Bonnet C."/>
            <person name="Boukhgalter B."/>
            <person name="Bourzgui I."/>
            <person name="Brown A."/>
            <person name="Cahill P."/>
            <person name="Channer S."/>
            <person name="Cheshatsang Y."/>
            <person name="Chuda L."/>
            <person name="Citroen M."/>
            <person name="Collymore A."/>
            <person name="Cooke P."/>
            <person name="Costello M."/>
            <person name="D'Aco K."/>
            <person name="Daza R."/>
            <person name="De Haan G."/>
            <person name="DeGray S."/>
            <person name="DeMaso C."/>
            <person name="Dhargay N."/>
            <person name="Dooley K."/>
            <person name="Dooley E."/>
            <person name="Doricent M."/>
            <person name="Dorje P."/>
            <person name="Dorjee K."/>
            <person name="Dupes A."/>
            <person name="Elong R."/>
            <person name="Falk J."/>
            <person name="Farina A."/>
            <person name="Faro S."/>
            <person name="Ferguson D."/>
            <person name="Fisher S."/>
            <person name="Foley C.D."/>
            <person name="Franke A."/>
            <person name="Friedrich D."/>
            <person name="Gadbois L."/>
            <person name="Gearin G."/>
            <person name="Gearin C.R."/>
            <person name="Giannoukos G."/>
            <person name="Goode T."/>
            <person name="Graham J."/>
            <person name="Grandbois E."/>
            <person name="Grewal S."/>
            <person name="Gyaltsen K."/>
            <person name="Hafez N."/>
            <person name="Hagos B."/>
            <person name="Hall J."/>
            <person name="Henson C."/>
            <person name="Hollinger A."/>
            <person name="Honan T."/>
            <person name="Huard M.D."/>
            <person name="Hughes L."/>
            <person name="Hurhula B."/>
            <person name="Husby M.E."/>
            <person name="Kamat A."/>
            <person name="Kanga B."/>
            <person name="Kashin S."/>
            <person name="Khazanovich D."/>
            <person name="Kisner P."/>
            <person name="Lance K."/>
            <person name="Lara M."/>
            <person name="Lee W."/>
            <person name="Lennon N."/>
            <person name="Letendre F."/>
            <person name="LeVine R."/>
            <person name="Lipovsky A."/>
            <person name="Liu X."/>
            <person name="Liu J."/>
            <person name="Liu S."/>
            <person name="Lokyitsang T."/>
            <person name="Lokyitsang Y."/>
            <person name="Lubonja R."/>
            <person name="Lui A."/>
            <person name="MacDonald P."/>
            <person name="Magnisalis V."/>
            <person name="Maru K."/>
            <person name="Matthews C."/>
            <person name="McCusker W."/>
            <person name="McDonough S."/>
            <person name="Mehta T."/>
            <person name="Meldrim J."/>
            <person name="Meneus L."/>
            <person name="Mihai O."/>
            <person name="Mihalev A."/>
            <person name="Mihova T."/>
            <person name="Mittelman R."/>
            <person name="Mlenga V."/>
            <person name="Montmayeur A."/>
            <person name="Mulrain L."/>
            <person name="Navidi A."/>
            <person name="Naylor J."/>
            <person name="Negash T."/>
            <person name="Nguyen T."/>
            <person name="Nguyen N."/>
            <person name="Nicol R."/>
            <person name="Norbu C."/>
            <person name="Norbu N."/>
            <person name="Novod N."/>
            <person name="O'Neill B."/>
            <person name="Osman S."/>
            <person name="Markiewicz E."/>
            <person name="Oyono O.L."/>
            <person name="Patti C."/>
            <person name="Phunkhang P."/>
            <person name="Pierre F."/>
            <person name="Priest M."/>
            <person name="Raghuraman S."/>
            <person name="Rege F."/>
            <person name="Reyes R."/>
            <person name="Rise C."/>
            <person name="Rogov P."/>
            <person name="Ross K."/>
            <person name="Ryan E."/>
            <person name="Settipalli S."/>
            <person name="Shea T."/>
            <person name="Sherpa N."/>
            <person name="Shi L."/>
            <person name="Shih D."/>
            <person name="Sparrow T."/>
            <person name="Spaulding J."/>
            <person name="Stalker J."/>
            <person name="Stange-Thomann N."/>
            <person name="Stavropoulos S."/>
            <person name="Stone C."/>
            <person name="Strader C."/>
            <person name="Tesfaye S."/>
            <person name="Thomson T."/>
            <person name="Thoulutsang Y."/>
            <person name="Thoulutsang D."/>
            <person name="Topham K."/>
            <person name="Topping I."/>
            <person name="Tsamla T."/>
            <person name="Vassiliev H."/>
            <person name="Vo A."/>
            <person name="Wangchuk T."/>
            <person name="Wangdi T."/>
            <person name="Weiand M."/>
            <person name="Wilkinson J."/>
            <person name="Wilson A."/>
            <person name="Yadav S."/>
            <person name="Young G."/>
            <person name="Yu Q."/>
            <person name="Zembek L."/>
            <person name="Zhong D."/>
            <person name="Zimmer A."/>
            <person name="Zwirko Z."/>
            <person name="Jaffe D.B."/>
            <person name="Alvarez P."/>
            <person name="Brockman W."/>
            <person name="Butler J."/>
            <person name="Chin C."/>
            <person name="Gnerre S."/>
            <person name="Grabherr M."/>
            <person name="Kleber M."/>
            <person name="Mauceli E."/>
            <person name="MacCallum I."/>
        </authorList>
    </citation>
    <scope>NUCLEOTIDE SEQUENCE [LARGE SCALE GENOMIC DNA]</scope>
    <source>
        <strain evidence="3">Tucson 15010-1051.87</strain>
    </source>
</reference>
<feature type="region of interest" description="Disordered" evidence="1">
    <location>
        <begin position="255"/>
        <end position="335"/>
    </location>
</feature>
<protein>
    <submittedName>
        <fullName evidence="2">Uncharacterized protein</fullName>
    </submittedName>
</protein>
<dbReference type="GO" id="GO:0045271">
    <property type="term" value="C:respiratory chain complex I"/>
    <property type="evidence" value="ECO:0007669"/>
    <property type="project" value="InterPro"/>
</dbReference>
<feature type="compositionally biased region" description="Basic and acidic residues" evidence="1">
    <location>
        <begin position="271"/>
        <end position="317"/>
    </location>
</feature>
<feature type="region of interest" description="Disordered" evidence="1">
    <location>
        <begin position="123"/>
        <end position="148"/>
    </location>
</feature>
<organism evidence="2 3">
    <name type="scientific">Drosophila virilis</name>
    <name type="common">Fruit fly</name>
    <dbReference type="NCBI Taxonomy" id="7244"/>
    <lineage>
        <taxon>Eukaryota</taxon>
        <taxon>Metazoa</taxon>
        <taxon>Ecdysozoa</taxon>
        <taxon>Arthropoda</taxon>
        <taxon>Hexapoda</taxon>
        <taxon>Insecta</taxon>
        <taxon>Pterygota</taxon>
        <taxon>Neoptera</taxon>
        <taxon>Endopterygota</taxon>
        <taxon>Diptera</taxon>
        <taxon>Brachycera</taxon>
        <taxon>Muscomorpha</taxon>
        <taxon>Ephydroidea</taxon>
        <taxon>Drosophilidae</taxon>
        <taxon>Drosophila</taxon>
    </lineage>
</organism>
<name>B4LQI5_DROVI</name>
<proteinExistence type="predicted"/>
<evidence type="ECO:0000313" key="2">
    <source>
        <dbReference type="EMBL" id="EDW64442.2"/>
    </source>
</evidence>
<dbReference type="eggNOG" id="ENOG502S0RT">
    <property type="taxonomic scope" value="Eukaryota"/>
</dbReference>
<dbReference type="GO" id="GO:0005739">
    <property type="term" value="C:mitochondrion"/>
    <property type="evidence" value="ECO:0007669"/>
    <property type="project" value="InterPro"/>
</dbReference>
<feature type="region of interest" description="Disordered" evidence="1">
    <location>
        <begin position="13"/>
        <end position="88"/>
    </location>
</feature>
<dbReference type="InParanoid" id="B4LQI5"/>
<dbReference type="AlphaFoldDB" id="B4LQI5"/>
<gene>
    <name evidence="2" type="primary">Dvir\GJ22516</name>
    <name evidence="2" type="ORF">Dvir_GJ22516</name>
</gene>
<feature type="compositionally biased region" description="Acidic residues" evidence="1">
    <location>
        <begin position="127"/>
        <end position="139"/>
    </location>
</feature>
<dbReference type="HOGENOM" id="CLU_872307_0_0_1"/>